<gene>
    <name evidence="2" type="ORF">GGQ92_002194</name>
</gene>
<evidence type="ECO:0008006" key="4">
    <source>
        <dbReference type="Google" id="ProtNLM"/>
    </source>
</evidence>
<reference evidence="2 3" key="1">
    <citation type="submission" date="2020-08" db="EMBL/GenBank/DDBJ databases">
        <title>Genomic Encyclopedia of Type Strains, Phase IV (KMG-IV): sequencing the most valuable type-strain genomes for metagenomic binning, comparative biology and taxonomic classification.</title>
        <authorList>
            <person name="Goeker M."/>
        </authorList>
    </citation>
    <scope>NUCLEOTIDE SEQUENCE [LARGE SCALE GENOMIC DNA]</scope>
    <source>
        <strain evidence="2 3">DSM 11805</strain>
    </source>
</reference>
<comment type="caution">
    <text evidence="2">The sequence shown here is derived from an EMBL/GenBank/DDBJ whole genome shotgun (WGS) entry which is preliminary data.</text>
</comment>
<dbReference type="RefSeq" id="WP_184248458.1">
    <property type="nucleotide sequence ID" value="NZ_BAAACU010000012.1"/>
</dbReference>
<sequence length="285" mass="33172">MNRVVIWTFLFSVIIALSFIIYFIFPSSNEMKGEILVMKGSNQNQLIKFNADNNKTETSYVEFDFPQYNPKNSNKLIAVLKRNGNQEIVELTMQNGTYQLSKVLYSNSEIKHPKISPNNTFITFIMNEELYYLNLYTEEIFLISSRIVDYLSYDWLNESELLFTIKEESSGLSHIVKFNLKNKSENIFRKNASSPTMSINKEFLAYKGHGSNHVVYVEELNSDQKAKFEIVTDEQIGLFKPSPDGNYLIANVYHYSQSDIEIINLHTKKRKKILDSIFPSSLDWR</sequence>
<keyword evidence="1" id="KW-0812">Transmembrane</keyword>
<keyword evidence="1" id="KW-0472">Membrane</keyword>
<evidence type="ECO:0000256" key="1">
    <source>
        <dbReference type="SAM" id="Phobius"/>
    </source>
</evidence>
<feature type="transmembrane region" description="Helical" evidence="1">
    <location>
        <begin position="6"/>
        <end position="25"/>
    </location>
</feature>
<keyword evidence="3" id="KW-1185">Reference proteome</keyword>
<dbReference type="EMBL" id="JACHON010000011">
    <property type="protein sequence ID" value="MBB6513386.1"/>
    <property type="molecule type" value="Genomic_DNA"/>
</dbReference>
<evidence type="ECO:0000313" key="2">
    <source>
        <dbReference type="EMBL" id="MBB6513386.1"/>
    </source>
</evidence>
<keyword evidence="1" id="KW-1133">Transmembrane helix</keyword>
<accession>A0A841RPT5</accession>
<dbReference type="Gene3D" id="2.120.10.30">
    <property type="entry name" value="TolB, C-terminal domain"/>
    <property type="match status" value="1"/>
</dbReference>
<name>A0A841RPT5_9BACI</name>
<evidence type="ECO:0000313" key="3">
    <source>
        <dbReference type="Proteomes" id="UP000572212"/>
    </source>
</evidence>
<dbReference type="AlphaFoldDB" id="A0A841RPT5"/>
<dbReference type="InterPro" id="IPR011042">
    <property type="entry name" value="6-blade_b-propeller_TolB-like"/>
</dbReference>
<proteinExistence type="predicted"/>
<dbReference type="SUPFAM" id="SSF69304">
    <property type="entry name" value="Tricorn protease N-terminal domain"/>
    <property type="match status" value="1"/>
</dbReference>
<organism evidence="2 3">
    <name type="scientific">Gracilibacillus halotolerans</name>
    <dbReference type="NCBI Taxonomy" id="74386"/>
    <lineage>
        <taxon>Bacteria</taxon>
        <taxon>Bacillati</taxon>
        <taxon>Bacillota</taxon>
        <taxon>Bacilli</taxon>
        <taxon>Bacillales</taxon>
        <taxon>Bacillaceae</taxon>
        <taxon>Gracilibacillus</taxon>
    </lineage>
</organism>
<protein>
    <recommendedName>
        <fullName evidence="4">WD40-like Beta Propeller Repeat</fullName>
    </recommendedName>
</protein>
<dbReference type="Proteomes" id="UP000572212">
    <property type="component" value="Unassembled WGS sequence"/>
</dbReference>